<dbReference type="Gene3D" id="2.40.30.40">
    <property type="entry name" value="Peptidase M42, domain 2"/>
    <property type="match status" value="1"/>
</dbReference>
<comment type="cofactor">
    <cofactor evidence="8">
        <name>a divalent metal cation</name>
        <dbReference type="ChEBI" id="CHEBI:60240"/>
    </cofactor>
    <text evidence="8">Binds 2 divalent metal cations per subunit.</text>
</comment>
<evidence type="ECO:0000256" key="8">
    <source>
        <dbReference type="PIRSR" id="PIRSR001123-2"/>
    </source>
</evidence>
<protein>
    <submittedName>
        <fullName evidence="9">M42 family peptidase</fullName>
    </submittedName>
</protein>
<reference evidence="9" key="1">
    <citation type="journal article" date="2020" name="mSystems">
        <title>Genome- and Community-Level Interaction Insights into Carbon Utilization and Element Cycling Functions of Hydrothermarchaeota in Hydrothermal Sediment.</title>
        <authorList>
            <person name="Zhou Z."/>
            <person name="Liu Y."/>
            <person name="Xu W."/>
            <person name="Pan J."/>
            <person name="Luo Z.H."/>
            <person name="Li M."/>
        </authorList>
    </citation>
    <scope>NUCLEOTIDE SEQUENCE [LARGE SCALE GENOMIC DNA]</scope>
    <source>
        <strain evidence="9">SpSt-783</strain>
    </source>
</reference>
<dbReference type="PANTHER" id="PTHR32481:SF7">
    <property type="entry name" value="AMINOPEPTIDASE YHFE-RELATED"/>
    <property type="match status" value="1"/>
</dbReference>
<name>A0A7C6EKW6_UNCW3</name>
<dbReference type="InterPro" id="IPR008007">
    <property type="entry name" value="Peptidase_M42"/>
</dbReference>
<dbReference type="Gene3D" id="3.40.630.10">
    <property type="entry name" value="Zn peptidases"/>
    <property type="match status" value="1"/>
</dbReference>
<dbReference type="InterPro" id="IPR051464">
    <property type="entry name" value="Peptidase_M42_aminopept"/>
</dbReference>
<feature type="active site" description="Proton acceptor" evidence="7">
    <location>
        <position position="209"/>
    </location>
</feature>
<dbReference type="Pfam" id="PF05343">
    <property type="entry name" value="Peptidase_M42"/>
    <property type="match status" value="1"/>
</dbReference>
<comment type="similarity">
    <text evidence="1 6">Belongs to the peptidase M42 family.</text>
</comment>
<dbReference type="GO" id="GO:0046872">
    <property type="term" value="F:metal ion binding"/>
    <property type="evidence" value="ECO:0007669"/>
    <property type="project" value="UniProtKB-UniRule"/>
</dbReference>
<keyword evidence="4 8" id="KW-0479">Metal-binding</keyword>
<gene>
    <name evidence="9" type="ORF">ENV70_06530</name>
</gene>
<evidence type="ECO:0000256" key="3">
    <source>
        <dbReference type="ARBA" id="ARBA00022670"/>
    </source>
</evidence>
<dbReference type="PIRSF" id="PIRSF001123">
    <property type="entry name" value="PepA_GA"/>
    <property type="match status" value="1"/>
</dbReference>
<evidence type="ECO:0000256" key="2">
    <source>
        <dbReference type="ARBA" id="ARBA00022438"/>
    </source>
</evidence>
<feature type="binding site" evidence="8">
    <location>
        <position position="210"/>
    </location>
    <ligand>
        <name>Zn(2+)</name>
        <dbReference type="ChEBI" id="CHEBI:29105"/>
        <label>2</label>
    </ligand>
</feature>
<evidence type="ECO:0000256" key="4">
    <source>
        <dbReference type="ARBA" id="ARBA00022723"/>
    </source>
</evidence>
<evidence type="ECO:0000256" key="1">
    <source>
        <dbReference type="ARBA" id="ARBA00006272"/>
    </source>
</evidence>
<dbReference type="SUPFAM" id="SSF101821">
    <property type="entry name" value="Aminopeptidase/glucanase lid domain"/>
    <property type="match status" value="1"/>
</dbReference>
<proteinExistence type="inferred from homology"/>
<keyword evidence="5" id="KW-0378">Hydrolase</keyword>
<keyword evidence="3" id="KW-0645">Protease</keyword>
<feature type="binding site" evidence="8">
    <location>
        <position position="177"/>
    </location>
    <ligand>
        <name>Zn(2+)</name>
        <dbReference type="ChEBI" id="CHEBI:29105"/>
        <label>2</label>
    </ligand>
</feature>
<evidence type="ECO:0000256" key="7">
    <source>
        <dbReference type="PIRSR" id="PIRSR001123-1"/>
    </source>
</evidence>
<comment type="caution">
    <text evidence="9">The sequence shown here is derived from an EMBL/GenBank/DDBJ whole genome shotgun (WGS) entry which is preliminary data.</text>
</comment>
<organism evidence="9">
    <name type="scientific">candidate division WOR-3 bacterium</name>
    <dbReference type="NCBI Taxonomy" id="2052148"/>
    <lineage>
        <taxon>Bacteria</taxon>
        <taxon>Bacteria division WOR-3</taxon>
    </lineage>
</organism>
<dbReference type="GO" id="GO:0006508">
    <property type="term" value="P:proteolysis"/>
    <property type="evidence" value="ECO:0007669"/>
    <property type="project" value="UniProtKB-KW"/>
</dbReference>
<evidence type="ECO:0000256" key="5">
    <source>
        <dbReference type="ARBA" id="ARBA00022801"/>
    </source>
</evidence>
<evidence type="ECO:0000256" key="6">
    <source>
        <dbReference type="PIRNR" id="PIRNR001123"/>
    </source>
</evidence>
<dbReference type="AlphaFoldDB" id="A0A7C6EKW6"/>
<evidence type="ECO:0000313" key="9">
    <source>
        <dbReference type="EMBL" id="HHS63248.1"/>
    </source>
</evidence>
<keyword evidence="2" id="KW-0031">Aminopeptidase</keyword>
<feature type="binding site" evidence="8">
    <location>
        <position position="316"/>
    </location>
    <ligand>
        <name>Zn(2+)</name>
        <dbReference type="ChEBI" id="CHEBI:29105"/>
        <label>2</label>
    </ligand>
</feature>
<sequence>MNDNLTNLDCILERLCVANGVGYAGDVKNVLLNEIKPFTDEAQIFPDGSVYGLIKGVNNINVMLACHIDEIGFVVTDIEDNGFLRFKQVGGCDDRILPGQEMIILGRKEIRGYVGAKPPHLMNKEEADKVMKIDKLFIDTGMKPEVLKRFVSIGDFICFAGHYDKLQGDLRSIKALDNRSSIACAVLVLRELSKLGSPVNLHFVATNQEEFSGLGARIHSYRLNLDYCVVIDVTHGEYPGLSEGEYFSLNKGPVIARGATIPQKLFRLLTESAIASEIPYQIEPLPSYTGTDADTIAFNKEGIPTCVLGIPLRYMHTPVEVVCLKDIERTSRLVIEFIKKL</sequence>
<dbReference type="SUPFAM" id="SSF53187">
    <property type="entry name" value="Zn-dependent exopeptidases"/>
    <property type="match status" value="1"/>
</dbReference>
<dbReference type="InterPro" id="IPR023367">
    <property type="entry name" value="Peptidase_M42_dom2"/>
</dbReference>
<feature type="binding site" evidence="8">
    <location>
        <position position="177"/>
    </location>
    <ligand>
        <name>Zn(2+)</name>
        <dbReference type="ChEBI" id="CHEBI:29105"/>
        <label>1</label>
    </ligand>
</feature>
<accession>A0A7C6EKW6</accession>
<dbReference type="EMBL" id="DTHJ01000134">
    <property type="protein sequence ID" value="HHS63248.1"/>
    <property type="molecule type" value="Genomic_DNA"/>
</dbReference>
<dbReference type="PANTHER" id="PTHR32481">
    <property type="entry name" value="AMINOPEPTIDASE"/>
    <property type="match status" value="1"/>
</dbReference>
<dbReference type="GO" id="GO:0004177">
    <property type="term" value="F:aminopeptidase activity"/>
    <property type="evidence" value="ECO:0007669"/>
    <property type="project" value="UniProtKB-UniRule"/>
</dbReference>
<feature type="binding site" evidence="8">
    <location>
        <position position="67"/>
    </location>
    <ligand>
        <name>Zn(2+)</name>
        <dbReference type="ChEBI" id="CHEBI:29105"/>
        <label>1</label>
    </ligand>
</feature>
<feature type="binding site" evidence="8">
    <location>
        <position position="232"/>
    </location>
    <ligand>
        <name>Zn(2+)</name>
        <dbReference type="ChEBI" id="CHEBI:29105"/>
        <label>1</label>
    </ligand>
</feature>